<comment type="cofactor">
    <cofactor evidence="6">
        <name>Zn(2+)</name>
        <dbReference type="ChEBI" id="CHEBI:29105"/>
    </cofactor>
    <text evidence="6">Binds 1 zinc ion per subunit.</text>
</comment>
<dbReference type="Proteomes" id="UP000631421">
    <property type="component" value="Unassembled WGS sequence"/>
</dbReference>
<dbReference type="GO" id="GO:0004222">
    <property type="term" value="F:metalloendopeptidase activity"/>
    <property type="evidence" value="ECO:0007669"/>
    <property type="project" value="InterPro"/>
</dbReference>
<dbReference type="AlphaFoldDB" id="A0A926Z713"/>
<keyword evidence="5 6" id="KW-0482">Metalloprotease</keyword>
<comment type="similarity">
    <text evidence="6">Belongs to the peptidase M48 family.</text>
</comment>
<feature type="transmembrane region" description="Helical" evidence="7">
    <location>
        <begin position="72"/>
        <end position="93"/>
    </location>
</feature>
<dbReference type="CDD" id="cd07326">
    <property type="entry name" value="M56_BlaR1_MecR1_like"/>
    <property type="match status" value="1"/>
</dbReference>
<evidence type="ECO:0000313" key="10">
    <source>
        <dbReference type="Proteomes" id="UP000631421"/>
    </source>
</evidence>
<dbReference type="GO" id="GO:0046872">
    <property type="term" value="F:metal ion binding"/>
    <property type="evidence" value="ECO:0007669"/>
    <property type="project" value="UniProtKB-KW"/>
</dbReference>
<feature type="domain" description="Peptidase M48" evidence="8">
    <location>
        <begin position="136"/>
        <end position="188"/>
    </location>
</feature>
<dbReference type="PANTHER" id="PTHR34978:SF3">
    <property type="entry name" value="SLR0241 PROTEIN"/>
    <property type="match status" value="1"/>
</dbReference>
<evidence type="ECO:0000256" key="3">
    <source>
        <dbReference type="ARBA" id="ARBA00022801"/>
    </source>
</evidence>
<dbReference type="InterPro" id="IPR052173">
    <property type="entry name" value="Beta-lactam_resp_regulator"/>
</dbReference>
<evidence type="ECO:0000256" key="7">
    <source>
        <dbReference type="SAM" id="Phobius"/>
    </source>
</evidence>
<keyword evidence="10" id="KW-1185">Reference proteome</keyword>
<protein>
    <submittedName>
        <fullName evidence="9">M56 family metallopeptidase</fullName>
    </submittedName>
</protein>
<evidence type="ECO:0000256" key="2">
    <source>
        <dbReference type="ARBA" id="ARBA00022723"/>
    </source>
</evidence>
<evidence type="ECO:0000256" key="5">
    <source>
        <dbReference type="ARBA" id="ARBA00023049"/>
    </source>
</evidence>
<name>A0A926Z713_9CYAN</name>
<evidence type="ECO:0000259" key="8">
    <source>
        <dbReference type="Pfam" id="PF01435"/>
    </source>
</evidence>
<proteinExistence type="inferred from homology"/>
<feature type="transmembrane region" description="Helical" evidence="7">
    <location>
        <begin position="274"/>
        <end position="294"/>
    </location>
</feature>
<feature type="transmembrane region" description="Helical" evidence="7">
    <location>
        <begin position="37"/>
        <end position="60"/>
    </location>
</feature>
<evidence type="ECO:0000313" key="9">
    <source>
        <dbReference type="EMBL" id="MBD2151237.1"/>
    </source>
</evidence>
<evidence type="ECO:0000256" key="1">
    <source>
        <dbReference type="ARBA" id="ARBA00022670"/>
    </source>
</evidence>
<dbReference type="GO" id="GO:0006508">
    <property type="term" value="P:proteolysis"/>
    <property type="evidence" value="ECO:0007669"/>
    <property type="project" value="UniProtKB-KW"/>
</dbReference>
<evidence type="ECO:0000256" key="6">
    <source>
        <dbReference type="RuleBase" id="RU003983"/>
    </source>
</evidence>
<keyword evidence="7" id="KW-1133">Transmembrane helix</keyword>
<keyword evidence="7" id="KW-0812">Transmembrane</keyword>
<keyword evidence="4 6" id="KW-0862">Zinc</keyword>
<evidence type="ECO:0000256" key="4">
    <source>
        <dbReference type="ARBA" id="ARBA00022833"/>
    </source>
</evidence>
<dbReference type="Pfam" id="PF01435">
    <property type="entry name" value="Peptidase_M48"/>
    <property type="match status" value="1"/>
</dbReference>
<gene>
    <name evidence="9" type="ORF">H6F44_14060</name>
</gene>
<organism evidence="9 10">
    <name type="scientific">Pseudanabaena cinerea FACHB-1277</name>
    <dbReference type="NCBI Taxonomy" id="2949581"/>
    <lineage>
        <taxon>Bacteria</taxon>
        <taxon>Bacillati</taxon>
        <taxon>Cyanobacteriota</taxon>
        <taxon>Cyanophyceae</taxon>
        <taxon>Pseudanabaenales</taxon>
        <taxon>Pseudanabaenaceae</taxon>
        <taxon>Pseudanabaena</taxon>
        <taxon>Pseudanabaena cinerea</taxon>
    </lineage>
</organism>
<accession>A0A926Z713</accession>
<keyword evidence="3 6" id="KW-0378">Hydrolase</keyword>
<keyword evidence="1 6" id="KW-0645">Protease</keyword>
<keyword evidence="2" id="KW-0479">Metal-binding</keyword>
<sequence length="296" mass="33547">MHSVMIGGSLILAWLLRYGWRSPHDCQLNLQERWQKALVRFVLSPLLVFVNAIAILSMGSAGQMMGVPVGKVSYAIAGIFLLYCGGRILQLILTGWQSLKRLENLAIAHSDHDIAPSISADAKLIDINLPFAAQIGFWRSRLFVSTGLLNTLDASHLEAVLCHERAHAHYHDTFWFFWLGCCRQIMPWLPNTQALWEELLLLRELRADLWAAQYTDNLLLAESLVVMVQHRIAPAFTPEFTFTAAFGENQNNCASRLEERINFLLTTSESLPKFSWRSFLWLGFALMPLIAMPLHS</sequence>
<keyword evidence="7" id="KW-0472">Membrane</keyword>
<reference evidence="9" key="2">
    <citation type="submission" date="2020-08" db="EMBL/GenBank/DDBJ databases">
        <authorList>
            <person name="Chen M."/>
            <person name="Teng W."/>
            <person name="Zhao L."/>
            <person name="Hu C."/>
            <person name="Zhou Y."/>
            <person name="Han B."/>
            <person name="Song L."/>
            <person name="Shu W."/>
        </authorList>
    </citation>
    <scope>NUCLEOTIDE SEQUENCE</scope>
    <source>
        <strain evidence="9">FACHB-1277</strain>
    </source>
</reference>
<dbReference type="EMBL" id="JACJPY010000046">
    <property type="protein sequence ID" value="MBD2151237.1"/>
    <property type="molecule type" value="Genomic_DNA"/>
</dbReference>
<dbReference type="InterPro" id="IPR001915">
    <property type="entry name" value="Peptidase_M48"/>
</dbReference>
<dbReference type="PANTHER" id="PTHR34978">
    <property type="entry name" value="POSSIBLE SENSOR-TRANSDUCER PROTEIN BLAR"/>
    <property type="match status" value="1"/>
</dbReference>
<reference evidence="9" key="1">
    <citation type="journal article" date="2015" name="ISME J.">
        <title>Draft Genome Sequence of Streptomyces incarnatus NRRL8089, which Produces the Nucleoside Antibiotic Sinefungin.</title>
        <authorList>
            <person name="Oshima K."/>
            <person name="Hattori M."/>
            <person name="Shimizu H."/>
            <person name="Fukuda K."/>
            <person name="Nemoto M."/>
            <person name="Inagaki K."/>
            <person name="Tamura T."/>
        </authorList>
    </citation>
    <scope>NUCLEOTIDE SEQUENCE</scope>
    <source>
        <strain evidence="9">FACHB-1277</strain>
    </source>
</reference>
<dbReference type="Gene3D" id="3.30.2010.10">
    <property type="entry name" value="Metalloproteases ('zincins'), catalytic domain"/>
    <property type="match status" value="1"/>
</dbReference>
<comment type="caution">
    <text evidence="9">The sequence shown here is derived from an EMBL/GenBank/DDBJ whole genome shotgun (WGS) entry which is preliminary data.</text>
</comment>